<accession>A0A0E9RZS0</accession>
<protein>
    <submittedName>
        <fullName evidence="1">Uncharacterized protein</fullName>
    </submittedName>
</protein>
<dbReference type="EMBL" id="GBXM01073991">
    <property type="protein sequence ID" value="JAH34586.1"/>
    <property type="molecule type" value="Transcribed_RNA"/>
</dbReference>
<reference evidence="1" key="2">
    <citation type="journal article" date="2015" name="Fish Shellfish Immunol.">
        <title>Early steps in the European eel (Anguilla anguilla)-Vibrio vulnificus interaction in the gills: Role of the RtxA13 toxin.</title>
        <authorList>
            <person name="Callol A."/>
            <person name="Pajuelo D."/>
            <person name="Ebbesson L."/>
            <person name="Teles M."/>
            <person name="MacKenzie S."/>
            <person name="Amaro C."/>
        </authorList>
    </citation>
    <scope>NUCLEOTIDE SEQUENCE</scope>
</reference>
<name>A0A0E9RZS0_ANGAN</name>
<proteinExistence type="predicted"/>
<sequence>MKKEVYINGLAFIDFNNHYQNV</sequence>
<reference evidence="1" key="1">
    <citation type="submission" date="2014-11" db="EMBL/GenBank/DDBJ databases">
        <authorList>
            <person name="Amaro Gonzalez C."/>
        </authorList>
    </citation>
    <scope>NUCLEOTIDE SEQUENCE</scope>
</reference>
<dbReference type="AlphaFoldDB" id="A0A0E9RZS0"/>
<evidence type="ECO:0000313" key="1">
    <source>
        <dbReference type="EMBL" id="JAH34586.1"/>
    </source>
</evidence>
<organism evidence="1">
    <name type="scientific">Anguilla anguilla</name>
    <name type="common">European freshwater eel</name>
    <name type="synonym">Muraena anguilla</name>
    <dbReference type="NCBI Taxonomy" id="7936"/>
    <lineage>
        <taxon>Eukaryota</taxon>
        <taxon>Metazoa</taxon>
        <taxon>Chordata</taxon>
        <taxon>Craniata</taxon>
        <taxon>Vertebrata</taxon>
        <taxon>Euteleostomi</taxon>
        <taxon>Actinopterygii</taxon>
        <taxon>Neopterygii</taxon>
        <taxon>Teleostei</taxon>
        <taxon>Anguilliformes</taxon>
        <taxon>Anguillidae</taxon>
        <taxon>Anguilla</taxon>
    </lineage>
</organism>